<comment type="caution">
    <text evidence="3">The sequence shown here is derived from an EMBL/GenBank/DDBJ whole genome shotgun (WGS) entry which is preliminary data.</text>
</comment>
<dbReference type="InterPro" id="IPR047057">
    <property type="entry name" value="MerR_fam"/>
</dbReference>
<dbReference type="SUPFAM" id="SSF46955">
    <property type="entry name" value="Putative DNA-binding domain"/>
    <property type="match status" value="1"/>
</dbReference>
<evidence type="ECO:0000256" key="1">
    <source>
        <dbReference type="ARBA" id="ARBA00023125"/>
    </source>
</evidence>
<dbReference type="Pfam" id="PF00376">
    <property type="entry name" value="MerR"/>
    <property type="match status" value="1"/>
</dbReference>
<keyword evidence="1" id="KW-0238">DNA-binding</keyword>
<dbReference type="SMART" id="SM00422">
    <property type="entry name" value="HTH_MERR"/>
    <property type="match status" value="1"/>
</dbReference>
<dbReference type="InterPro" id="IPR009061">
    <property type="entry name" value="DNA-bd_dom_put_sf"/>
</dbReference>
<dbReference type="PROSITE" id="PS50937">
    <property type="entry name" value="HTH_MERR_2"/>
    <property type="match status" value="1"/>
</dbReference>
<sequence>MQIGEVAQQSGVSVRMLRHYDKIGLLTPSTRSAGGYREYDDGDLQRLFRIESLRTLGLSLAEVAVALADSGADPGALIDRLITQTKERLAAEADLLERLSTLRSGAPQRWAQVEQLLPLIRGLQSVQPVRRQLSALGMDAGDAVRLAEPLTQAVLAETEPITAGALKWALRRSGDAALGPLASALDDPDPLVRRRAVEAIAESPSDAATATLSALLDHDDPVLRRRAALAVGPRGVAQALPVLLQMVIDGVADVDAAEALGALARRRDRAEDLVDLLVTQVNAAADPGARLRLTQALAEVPGPPTVAALSRLRDDEDPNVARSANYLVRLLSSSS</sequence>
<dbReference type="Pfam" id="PF13646">
    <property type="entry name" value="HEAT_2"/>
    <property type="match status" value="1"/>
</dbReference>
<dbReference type="InterPro" id="IPR011989">
    <property type="entry name" value="ARM-like"/>
</dbReference>
<dbReference type="PRINTS" id="PR00040">
    <property type="entry name" value="HTHMERR"/>
</dbReference>
<gene>
    <name evidence="3" type="ORF">GCM10023217_20610</name>
</gene>
<evidence type="ECO:0000259" key="2">
    <source>
        <dbReference type="PROSITE" id="PS50937"/>
    </source>
</evidence>
<name>A0ABP8Z9A3_9ACTN</name>
<dbReference type="InterPro" id="IPR016024">
    <property type="entry name" value="ARM-type_fold"/>
</dbReference>
<feature type="domain" description="HTH merR-type" evidence="2">
    <location>
        <begin position="1"/>
        <end position="69"/>
    </location>
</feature>
<accession>A0ABP8Z9A3</accession>
<dbReference type="InterPro" id="IPR000551">
    <property type="entry name" value="MerR-type_HTH_dom"/>
</dbReference>
<protein>
    <submittedName>
        <fullName evidence="3">MerR family transcriptional regulator</fullName>
    </submittedName>
</protein>
<evidence type="ECO:0000313" key="4">
    <source>
        <dbReference type="Proteomes" id="UP001500822"/>
    </source>
</evidence>
<dbReference type="RefSeq" id="WP_345313441.1">
    <property type="nucleotide sequence ID" value="NZ_BAABIE010000008.1"/>
</dbReference>
<keyword evidence="4" id="KW-1185">Reference proteome</keyword>
<evidence type="ECO:0000313" key="3">
    <source>
        <dbReference type="EMBL" id="GAA4750081.1"/>
    </source>
</evidence>
<dbReference type="InterPro" id="IPR004155">
    <property type="entry name" value="PBS_lyase_HEAT"/>
</dbReference>
<dbReference type="PANTHER" id="PTHR30204:SF93">
    <property type="entry name" value="HTH MERR-TYPE DOMAIN-CONTAINING PROTEIN"/>
    <property type="match status" value="1"/>
</dbReference>
<reference evidence="4" key="1">
    <citation type="journal article" date="2019" name="Int. J. Syst. Evol. Microbiol.">
        <title>The Global Catalogue of Microorganisms (GCM) 10K type strain sequencing project: providing services to taxonomists for standard genome sequencing and annotation.</title>
        <authorList>
            <consortium name="The Broad Institute Genomics Platform"/>
            <consortium name="The Broad Institute Genome Sequencing Center for Infectious Disease"/>
            <person name="Wu L."/>
            <person name="Ma J."/>
        </authorList>
    </citation>
    <scope>NUCLEOTIDE SEQUENCE [LARGE SCALE GENOMIC DNA]</scope>
    <source>
        <strain evidence="4">JCM 18077</strain>
    </source>
</reference>
<dbReference type="PROSITE" id="PS00552">
    <property type="entry name" value="HTH_MERR_1"/>
    <property type="match status" value="1"/>
</dbReference>
<dbReference type="PANTHER" id="PTHR30204">
    <property type="entry name" value="REDOX-CYCLING DRUG-SENSING TRANSCRIPTIONAL ACTIVATOR SOXR"/>
    <property type="match status" value="1"/>
</dbReference>
<dbReference type="EMBL" id="BAABIE010000008">
    <property type="protein sequence ID" value="GAA4750081.1"/>
    <property type="molecule type" value="Genomic_DNA"/>
</dbReference>
<dbReference type="Gene3D" id="1.25.10.10">
    <property type="entry name" value="Leucine-rich Repeat Variant"/>
    <property type="match status" value="1"/>
</dbReference>
<dbReference type="SUPFAM" id="SSF48371">
    <property type="entry name" value="ARM repeat"/>
    <property type="match status" value="1"/>
</dbReference>
<organism evidence="3 4">
    <name type="scientific">Gordonia alkaliphila</name>
    <dbReference type="NCBI Taxonomy" id="1053547"/>
    <lineage>
        <taxon>Bacteria</taxon>
        <taxon>Bacillati</taxon>
        <taxon>Actinomycetota</taxon>
        <taxon>Actinomycetes</taxon>
        <taxon>Mycobacteriales</taxon>
        <taxon>Gordoniaceae</taxon>
        <taxon>Gordonia</taxon>
    </lineage>
</organism>
<proteinExistence type="predicted"/>
<dbReference type="Gene3D" id="1.10.1660.10">
    <property type="match status" value="1"/>
</dbReference>
<dbReference type="Proteomes" id="UP001500822">
    <property type="component" value="Unassembled WGS sequence"/>
</dbReference>
<dbReference type="SMART" id="SM00567">
    <property type="entry name" value="EZ_HEAT"/>
    <property type="match status" value="4"/>
</dbReference>